<dbReference type="InterPro" id="IPR002126">
    <property type="entry name" value="Cadherin-like_dom"/>
</dbReference>
<dbReference type="Gene3D" id="2.150.10.10">
    <property type="entry name" value="Serralysin-like metalloprotease, C-terminal"/>
    <property type="match status" value="12"/>
</dbReference>
<dbReference type="InterPro" id="IPR018247">
    <property type="entry name" value="EF_Hand_1_Ca_BS"/>
</dbReference>
<comment type="caution">
    <text evidence="5">The sequence shown here is derived from an EMBL/GenBank/DDBJ whole genome shotgun (WGS) entry which is preliminary data.</text>
</comment>
<dbReference type="SMART" id="SM00112">
    <property type="entry name" value="CA"/>
    <property type="match status" value="2"/>
</dbReference>
<dbReference type="PRINTS" id="PR00313">
    <property type="entry name" value="CABNDNGRPT"/>
</dbReference>
<dbReference type="PRINTS" id="PR00205">
    <property type="entry name" value="CADHERIN"/>
</dbReference>
<accession>A0ABW3ZLD9</accession>
<dbReference type="PROSITE" id="PS00330">
    <property type="entry name" value="HEMOLYSIN_CALCIUM"/>
    <property type="match status" value="12"/>
</dbReference>
<dbReference type="PROSITE" id="PS50268">
    <property type="entry name" value="CADHERIN_2"/>
    <property type="match status" value="2"/>
</dbReference>
<dbReference type="SUPFAM" id="SSF49313">
    <property type="entry name" value="Cadherin-like"/>
    <property type="match status" value="2"/>
</dbReference>
<dbReference type="PANTHER" id="PTHR38340:SF1">
    <property type="entry name" value="S-LAYER PROTEIN"/>
    <property type="match status" value="1"/>
</dbReference>
<reference evidence="6" key="1">
    <citation type="journal article" date="2019" name="Int. J. Syst. Evol. Microbiol.">
        <title>The Global Catalogue of Microorganisms (GCM) 10K type strain sequencing project: providing services to taxonomists for standard genome sequencing and annotation.</title>
        <authorList>
            <consortium name="The Broad Institute Genomics Platform"/>
            <consortium name="The Broad Institute Genome Sequencing Center for Infectious Disease"/>
            <person name="Wu L."/>
            <person name="Ma J."/>
        </authorList>
    </citation>
    <scope>NUCLEOTIDE SEQUENCE [LARGE SCALE GENOMIC DNA]</scope>
    <source>
        <strain evidence="6">CCUG 62953</strain>
    </source>
</reference>
<feature type="domain" description="Cadherin" evidence="4">
    <location>
        <begin position="1771"/>
        <end position="1867"/>
    </location>
</feature>
<dbReference type="InterPro" id="IPR015919">
    <property type="entry name" value="Cadherin-like_sf"/>
</dbReference>
<dbReference type="Pfam" id="PF00353">
    <property type="entry name" value="HemolysinCabind"/>
    <property type="match status" value="18"/>
</dbReference>
<dbReference type="Gene3D" id="2.60.40.60">
    <property type="entry name" value="Cadherins"/>
    <property type="match status" value="2"/>
</dbReference>
<dbReference type="InterPro" id="IPR039005">
    <property type="entry name" value="CSPG_rpt"/>
</dbReference>
<dbReference type="InterPro" id="IPR040853">
    <property type="entry name" value="RapA2_cadherin-like"/>
</dbReference>
<organism evidence="5 6">
    <name type="scientific">Litorisediminicola beolgyonensis</name>
    <dbReference type="NCBI Taxonomy" id="1173614"/>
    <lineage>
        <taxon>Bacteria</taxon>
        <taxon>Pseudomonadati</taxon>
        <taxon>Pseudomonadota</taxon>
        <taxon>Alphaproteobacteria</taxon>
        <taxon>Rhodobacterales</taxon>
        <taxon>Paracoccaceae</taxon>
        <taxon>Litorisediminicola</taxon>
    </lineage>
</organism>
<dbReference type="PANTHER" id="PTHR38340">
    <property type="entry name" value="S-LAYER PROTEIN"/>
    <property type="match status" value="1"/>
</dbReference>
<dbReference type="InterPro" id="IPR001343">
    <property type="entry name" value="Hemolysn_Ca-bd"/>
</dbReference>
<evidence type="ECO:0000256" key="1">
    <source>
        <dbReference type="ARBA" id="ARBA00004613"/>
    </source>
</evidence>
<proteinExistence type="predicted"/>
<evidence type="ECO:0000256" key="3">
    <source>
        <dbReference type="SAM" id="MobiDB-lite"/>
    </source>
</evidence>
<feature type="domain" description="Cadherin" evidence="4">
    <location>
        <begin position="1866"/>
        <end position="1973"/>
    </location>
</feature>
<dbReference type="Pfam" id="PF00028">
    <property type="entry name" value="Cadherin"/>
    <property type="match status" value="2"/>
</dbReference>
<dbReference type="CDD" id="cd11304">
    <property type="entry name" value="Cadherin_repeat"/>
    <property type="match status" value="2"/>
</dbReference>
<name>A0ABW3ZLD9_9RHOB</name>
<dbReference type="Pfam" id="PF16184">
    <property type="entry name" value="Cadherin_3"/>
    <property type="match status" value="3"/>
</dbReference>
<dbReference type="RefSeq" id="WP_386805386.1">
    <property type="nucleotide sequence ID" value="NZ_JBHTMU010000035.1"/>
</dbReference>
<feature type="region of interest" description="Disordered" evidence="3">
    <location>
        <begin position="486"/>
        <end position="535"/>
    </location>
</feature>
<protein>
    <submittedName>
        <fullName evidence="5">Cadherin-like domain-containing protein</fullName>
    </submittedName>
</protein>
<dbReference type="PROSITE" id="PS00018">
    <property type="entry name" value="EF_HAND_1"/>
    <property type="match status" value="1"/>
</dbReference>
<evidence type="ECO:0000259" key="4">
    <source>
        <dbReference type="PROSITE" id="PS50268"/>
    </source>
</evidence>
<evidence type="ECO:0000313" key="5">
    <source>
        <dbReference type="EMBL" id="MFD1343977.1"/>
    </source>
</evidence>
<dbReference type="InterPro" id="IPR050557">
    <property type="entry name" value="RTX_toxin/Mannuronan_C5-epim"/>
</dbReference>
<sequence>MTISYSDIAGDTYAGFGPDDVLTFNLSLNATLFRIVQVGPDVEIRQGGTVTTLSSTDLALVTGSLDDGTLRLSFADGSVYLRADGSGAPLIGSGSGDAIDGADLSGAYEIAAGSGNDLIYIGTGLSGDDRIDGGDGFDRLIFEGVMADLIQFDAATVTGVERFEAAEGSQVRIALANETVGVQAIFDYTATAQVQSDLSHVDGSAVTSAQLRLTGGDGADTLIGGALDDTLRGNDGNDSLEGGEGADLIIGGAGRDTLTGGLGDDRFSFGFASPRSESSPNVADTITDFEGRGVAGGDIIELPAFAGSLPLVFNSESIDFAPDPDGAIGEQLPPELIGDGFADVSWRRDGTGHLIWVDADDDGQFSEEDILIRLSGVSAATDLSITAEDFASAFRVVRLTQGPDMYPETAGANTGQDEIYGLGGNDVISTGAQNDTVYGGGGDDRIFGGDGSDSLLGDDGDDYIEAGTGDRDTVRGGDGNDEIHGISGNEQVLQGDAGNDRIFGGTGTDRIAGGADNDELDGGDANDTIGGGSGDDLIRGGKGDDFLSGGTGNDVLEGGDGDDVLNVSAGLDVLTGGIGADQFWVSTFYTSTGTVITPNRVTDFDVASGDRIVIPSYPTGRPLAFRGAVLEAGFTGAVGDSLRGIDNDPLGSGFTQVFFWQNGVDAEMFIDLDGDRVLDSTDVRIIFEGLDAALIGEDAFVPGTFTVQIGSPGDDTLFGDSLANEIYGLGGADEITGNGGRDTLFGGTGNDTLIGGTGNDTLVGDEDDDLLIGGGGFDFLQGRSGNDRINGSGGQVYANGGSGDDILDGGDLADTLFGDTDNDLLRGHGGNDSLDGASGDDELHGGDGADILSPGAGDDVSFGGTGADRYRLSSGMDVFTGNGDADVIEGRVLDSSATSAQPQLQAFTTVTDFDPSGGDELYLTNGTGNGRAVRPFVFLGEIALDGTEPLAGAALPTNGLEPGFTPFFTWTTTAGTWLFADSNDNAVLDATDFTLFFEGSQGFGQEAFRAGTFAVIVGDGSANELTGTTLGDTIYGLAGDDRIFGLAGADSLLGGDGNDILQSGDGLDTVRGGEGDDHLFGGNDYDQLYGDAGADRLEGIGGSANLLFGGADNDTLIGADGNDNLNGDAGADSLLGGQGDDWLNGGADDDALYGEDGTDRLNGGAGSDLLDGGAGDDILTASTGADRMTGGTGRDVFYFSVTGAPISFLSEHTVILDFDRDEGDVIDLANNISSFRPPFVLRSEIAAGYTNTLGDTLGGDDLGTGFTQFFSWFDGTGTWLIGDTNDNRQLEATDFVLRLDGAHPQLDRFYFADDVFAVRVGTDLGDTLIGDGEADTIYGVGGNDSLLGLGGADSLYGGADRDTLEGGDLGDRLYGGAGEDSLLGGAGRDTIYGGDEADVISGGLDADALFGGGGNDEITGGFGDDALDGDAGDDVLRGGADNDQLRGGTGDDKLFGNDGADFLDGGSGNDMVDGGAGRDRVQASTGQDIYILCTGADIFQATIYGSGAAAQTSTLAEADIITDFRRSQGDELALTSGVGIPVWQLEFRGAVADGFTGIGSRFGGAALEANTLGLYTHTEWGEVTDPFARTWLIADSNGNGIADADDFALLFTGGLEEALQRSDFDGLVNVAPFARDDLIEIDASTARALENLRADWGQGIDFDPEGREPELVTLHYTDATGQEVSTAIGAAVTVTLESGAELRVEADGSFVYDPNGAFDTLASGETGEDIVRYTITDSDPDGAKTADATVTFRILPAGENIAPVFRDATLSIAENPVAGARLGTVSATDANDLNDLRYSIVDGNIGDAFDIDAVSGEVIVQNPSFLDHETNPVVFLEVEVRDRNGLGLSDTATLTVLIKDVNEAPVMLDQVLTLDENSAPGTELIIAPAADPDNRPPFDTLSYTILSGNDTSAFRIDSATGMLSVVDAAQLDFEQRPSIVLEIGVTDGGSPALSDQALVTVSLTDLNDEAPEADLNGSAAGRDLATTYLGGTQLLMPEMIVTDPDFGGTGTLSGATVRFSAPDGIGTERLSVDTAGTALALTYRSEGTTAILELTGEAGVSVYQQVLRTLSYENAAAAPTLGERSLDVSLSDGVNSGAPSLLSLTITVANAPPRIDTNLGGTLAEGGALLIDSSLLSGSDPDGPDGDLIYTITREAAHGALTVDGITLGLGDSFSQTVLATGLLSYAHDGSETVADSFAFALSDGEATLPEADFALSVTPVDDAPEVSVNTGLIATERGLSLIGPDALAAIDPDTDPEAVRFVLTSPPALGLVQRDGQILGTGDSFSMADISAGLVGYQGNDGSAPSVGFRFSLTDGTTVLAEEYFRIELAFGNAPPVIDPDGLSQLSGRVTELEDGAPGEGTDLLTVSGVVTVYDPEILDNPSAFVTAPADAIGTMEIIRHPNSILFGPDQSLTWVFSVSDAALDALSEGEELTQLYALTVVDGSGGVATSEIEITLEGRGDAVATPLDAVAETVLERADGAPDEGAAIATSGTIAFTDPDLADIHSVRIDPLDAGLGGILTAVIDSDTTGTGSGTLRWDYLIDGSALDSLNAGEVITQSFALTLLDPAGLDRTVTIAIDHVGANDAPELAPEIDLGAISEDATLALDLAEIFALGDRARDADAEDDAATLAYEVVGGPALGSLTQTADGLLFDPGTALQSLGSGESVEVALDVVARDARDAVSNVSTLRLRIDGVNDAPELSVNAPLALVEGGAAMIGSTILSVTDIDDAAEDILYRLAERPPYGELVLGGLTLQVGDSFTQADIDAGLVQYLHDGSDTLFDGLTLTFGDGEAPEQTLRLSINVTPVDDTPPVVDLDGPATSGIDRDLVYEGGALAVADTDAFILDPNGESLIARMEIRLSGDRDGSAESLSLNASGTPLTVTVSPDGAVIVTGLAEPQVYEALLATLTYRNEADSTTGGLRSVTVAVTDAAGLTSPAAVATIAVSQGNRPPEALDQSFDITEDTLLSGAFTLFTDPDAGDVVRITAVNGDPAAVGGAILGSGAVFLLSGDSSGTNLIYDPRQALNGLAEGETLTETVTFTVTDEAGLTDTGTITIDVAGVNDAPTALDDVTSVFEDGTTLELAETLLSNDSDPDGDTLSILSVDSSATVGTVIFDAATQSLRYRADADILDALEPGDSLVTGFDYVVTDAFGGTDTARVEITVYGVAEPNKGGNVNGGGTDDVLQGDTGANSLRGGAGNDTLIGGGGDDTLNGGAGADVFVFGPGSGRDEITGYEPGLDRIDAAAALGLTGAGAVFAFFDSTGDGRIDDLDRDAFVIRGRLTLEFDGDGIDGNAADAVTLKSISALTSADFGDAMF</sequence>
<dbReference type="EMBL" id="JBHTMU010000035">
    <property type="protein sequence ID" value="MFD1343977.1"/>
    <property type="molecule type" value="Genomic_DNA"/>
</dbReference>
<dbReference type="SUPFAM" id="SSF51120">
    <property type="entry name" value="beta-Roll"/>
    <property type="match status" value="11"/>
</dbReference>
<keyword evidence="6" id="KW-1185">Reference proteome</keyword>
<dbReference type="PROSITE" id="PS51854">
    <property type="entry name" value="CSPG"/>
    <property type="match status" value="3"/>
</dbReference>
<evidence type="ECO:0000256" key="2">
    <source>
        <dbReference type="ARBA" id="ARBA00022525"/>
    </source>
</evidence>
<feature type="region of interest" description="Disordered" evidence="3">
    <location>
        <begin position="827"/>
        <end position="859"/>
    </location>
</feature>
<evidence type="ECO:0000313" key="6">
    <source>
        <dbReference type="Proteomes" id="UP001597135"/>
    </source>
</evidence>
<dbReference type="Pfam" id="PF17803">
    <property type="entry name" value="Cadherin_4"/>
    <property type="match status" value="1"/>
</dbReference>
<keyword evidence="2" id="KW-0964">Secreted</keyword>
<comment type="subcellular location">
    <subcellularLocation>
        <location evidence="1">Secreted</location>
    </subcellularLocation>
</comment>
<feature type="region of interest" description="Disordered" evidence="3">
    <location>
        <begin position="440"/>
        <end position="461"/>
    </location>
</feature>
<dbReference type="InterPro" id="IPR011049">
    <property type="entry name" value="Serralysin-like_metalloprot_C"/>
</dbReference>
<dbReference type="InterPro" id="IPR018511">
    <property type="entry name" value="Hemolysin-typ_Ca-bd_CS"/>
</dbReference>
<gene>
    <name evidence="5" type="ORF">ACFQ4E_16225</name>
</gene>
<dbReference type="Proteomes" id="UP001597135">
    <property type="component" value="Unassembled WGS sequence"/>
</dbReference>